<dbReference type="InterPro" id="IPR007569">
    <property type="entry name" value="DUF559"/>
</dbReference>
<sequence length="119" mass="13578">MKRARTVADTRARWLRANQTDAERALWKCLRELKTVGFHFRRQAPIGPYIADFASHAARLIIEVDGGQHGLEDGVIADTRRTVWLEGQGYRVLRFWNSDVLGNMDGVMRVVRETLGLQA</sequence>
<gene>
    <name evidence="2" type="ORF">CU669_00690</name>
</gene>
<reference evidence="2 3" key="1">
    <citation type="submission" date="2017-11" db="EMBL/GenBank/DDBJ databases">
        <title>Draft genome sequence of magnetotactic bacterium Magnetospirillum kuznetsovii LBB-42.</title>
        <authorList>
            <person name="Grouzdev D.S."/>
            <person name="Rysina M.S."/>
            <person name="Baslerov R.V."/>
            <person name="Koziaeva V."/>
        </authorList>
    </citation>
    <scope>NUCLEOTIDE SEQUENCE [LARGE SCALE GENOMIC DNA]</scope>
    <source>
        <strain evidence="2 3">LBB-42</strain>
    </source>
</reference>
<protein>
    <submittedName>
        <fullName evidence="2">Endonuclease domain-containing protein</fullName>
    </submittedName>
</protein>
<dbReference type="PANTHER" id="PTHR38590:SF1">
    <property type="entry name" value="BLL0828 PROTEIN"/>
    <property type="match status" value="1"/>
</dbReference>
<dbReference type="CDD" id="cd01038">
    <property type="entry name" value="Endonuclease_DUF559"/>
    <property type="match status" value="1"/>
</dbReference>
<dbReference type="EMBL" id="PGTO01000001">
    <property type="protein sequence ID" value="RAU23655.1"/>
    <property type="molecule type" value="Genomic_DNA"/>
</dbReference>
<keyword evidence="3" id="KW-1185">Reference proteome</keyword>
<dbReference type="PANTHER" id="PTHR38590">
    <property type="entry name" value="BLL0828 PROTEIN"/>
    <property type="match status" value="1"/>
</dbReference>
<dbReference type="GO" id="GO:0004519">
    <property type="term" value="F:endonuclease activity"/>
    <property type="evidence" value="ECO:0007669"/>
    <property type="project" value="UniProtKB-KW"/>
</dbReference>
<dbReference type="OrthoDB" id="9798754at2"/>
<evidence type="ECO:0000313" key="3">
    <source>
        <dbReference type="Proteomes" id="UP000251075"/>
    </source>
</evidence>
<dbReference type="RefSeq" id="WP_112141886.1">
    <property type="nucleotide sequence ID" value="NZ_PGTO01000001.1"/>
</dbReference>
<organism evidence="2 3">
    <name type="scientific">Paramagnetospirillum kuznetsovii</name>
    <dbReference type="NCBI Taxonomy" id="2053833"/>
    <lineage>
        <taxon>Bacteria</taxon>
        <taxon>Pseudomonadati</taxon>
        <taxon>Pseudomonadota</taxon>
        <taxon>Alphaproteobacteria</taxon>
        <taxon>Rhodospirillales</taxon>
        <taxon>Magnetospirillaceae</taxon>
        <taxon>Paramagnetospirillum</taxon>
    </lineage>
</organism>
<dbReference type="Pfam" id="PF04480">
    <property type="entry name" value="DUF559"/>
    <property type="match status" value="1"/>
</dbReference>
<comment type="caution">
    <text evidence="2">The sequence shown here is derived from an EMBL/GenBank/DDBJ whole genome shotgun (WGS) entry which is preliminary data.</text>
</comment>
<keyword evidence="2" id="KW-0378">Hydrolase</keyword>
<dbReference type="SUPFAM" id="SSF52980">
    <property type="entry name" value="Restriction endonuclease-like"/>
    <property type="match status" value="1"/>
</dbReference>
<keyword evidence="2" id="KW-0540">Nuclease</keyword>
<accession>A0A364P3G7</accession>
<evidence type="ECO:0000313" key="2">
    <source>
        <dbReference type="EMBL" id="RAU23655.1"/>
    </source>
</evidence>
<dbReference type="AlphaFoldDB" id="A0A364P3G7"/>
<keyword evidence="2" id="KW-0255">Endonuclease</keyword>
<dbReference type="Proteomes" id="UP000251075">
    <property type="component" value="Unassembled WGS sequence"/>
</dbReference>
<dbReference type="Gene3D" id="3.40.960.10">
    <property type="entry name" value="VSR Endonuclease"/>
    <property type="match status" value="1"/>
</dbReference>
<dbReference type="InterPro" id="IPR047216">
    <property type="entry name" value="Endonuclease_DUF559_bact"/>
</dbReference>
<proteinExistence type="predicted"/>
<evidence type="ECO:0000259" key="1">
    <source>
        <dbReference type="Pfam" id="PF04480"/>
    </source>
</evidence>
<feature type="domain" description="DUF559" evidence="1">
    <location>
        <begin position="10"/>
        <end position="113"/>
    </location>
</feature>
<name>A0A364P3G7_9PROT</name>
<dbReference type="InterPro" id="IPR011335">
    <property type="entry name" value="Restrct_endonuc-II-like"/>
</dbReference>